<gene>
    <name evidence="15" type="primary">cirA_20</name>
    <name evidence="15" type="ORF">DUPY_40540</name>
</gene>
<dbReference type="Gene3D" id="2.170.130.10">
    <property type="entry name" value="TonB-dependent receptor, plug domain"/>
    <property type="match status" value="1"/>
</dbReference>
<feature type="chain" id="PRO_5009206850" evidence="12">
    <location>
        <begin position="25"/>
        <end position="951"/>
    </location>
</feature>
<evidence type="ECO:0000256" key="2">
    <source>
        <dbReference type="ARBA" id="ARBA00009810"/>
    </source>
</evidence>
<keyword evidence="16" id="KW-1185">Reference proteome</keyword>
<evidence type="ECO:0000313" key="16">
    <source>
        <dbReference type="Proteomes" id="UP000175989"/>
    </source>
</evidence>
<comment type="subcellular location">
    <subcellularLocation>
        <location evidence="1 10">Cell outer membrane</location>
        <topology evidence="1 10">Multi-pass membrane protein</topology>
    </subcellularLocation>
</comment>
<dbReference type="AlphaFoldDB" id="A0A1E7WDM6"/>
<proteinExistence type="inferred from homology"/>
<dbReference type="Proteomes" id="UP000175989">
    <property type="component" value="Unassembled WGS sequence"/>
</dbReference>
<dbReference type="InterPro" id="IPR036942">
    <property type="entry name" value="Beta-barrel_TonB_sf"/>
</dbReference>
<keyword evidence="12" id="KW-0732">Signal</keyword>
<dbReference type="InterPro" id="IPR000531">
    <property type="entry name" value="Beta-barrel_TonB"/>
</dbReference>
<keyword evidence="3 10" id="KW-0813">Transport</keyword>
<evidence type="ECO:0000259" key="14">
    <source>
        <dbReference type="Pfam" id="PF07715"/>
    </source>
</evidence>
<protein>
    <submittedName>
        <fullName evidence="15">Colicin I receptor</fullName>
    </submittedName>
</protein>
<dbReference type="PATRIC" id="fig|762836.4.peg.4179"/>
<evidence type="ECO:0000256" key="10">
    <source>
        <dbReference type="PROSITE-ProRule" id="PRU01360"/>
    </source>
</evidence>
<dbReference type="Pfam" id="PF00593">
    <property type="entry name" value="TonB_dep_Rec_b-barrel"/>
    <property type="match status" value="1"/>
</dbReference>
<dbReference type="PROSITE" id="PS52016">
    <property type="entry name" value="TONB_DEPENDENT_REC_3"/>
    <property type="match status" value="1"/>
</dbReference>
<evidence type="ECO:0000256" key="6">
    <source>
        <dbReference type="ARBA" id="ARBA00023077"/>
    </source>
</evidence>
<evidence type="ECO:0000256" key="3">
    <source>
        <dbReference type="ARBA" id="ARBA00022448"/>
    </source>
</evidence>
<reference evidence="16" key="1">
    <citation type="journal article" date="2016" name="Front. Microbiol.">
        <title>Molecular Keys to the Janthinobacterium and Duganella spp. Interaction with the Plant Pathogen Fusarium graminearum.</title>
        <authorList>
            <person name="Haack F.S."/>
            <person name="Poehlein A."/>
            <person name="Kroger C."/>
            <person name="Voigt C.A."/>
            <person name="Piepenbring M."/>
            <person name="Bode H.B."/>
            <person name="Daniel R."/>
            <person name="Schafer W."/>
            <person name="Streit W.R."/>
        </authorList>
    </citation>
    <scope>NUCLEOTIDE SEQUENCE [LARGE SCALE GENOMIC DNA]</scope>
    <source>
        <strain evidence="16">T54</strain>
    </source>
</reference>
<evidence type="ECO:0000259" key="13">
    <source>
        <dbReference type="Pfam" id="PF00593"/>
    </source>
</evidence>
<comment type="similarity">
    <text evidence="2 10 11">Belongs to the TonB-dependent receptor family.</text>
</comment>
<feature type="signal peptide" evidence="12">
    <location>
        <begin position="1"/>
        <end position="24"/>
    </location>
</feature>
<evidence type="ECO:0000256" key="8">
    <source>
        <dbReference type="ARBA" id="ARBA00023170"/>
    </source>
</evidence>
<dbReference type="Gene3D" id="2.40.170.20">
    <property type="entry name" value="TonB-dependent receptor, beta-barrel domain"/>
    <property type="match status" value="1"/>
</dbReference>
<keyword evidence="8 15" id="KW-0675">Receptor</keyword>
<name>A0A1E7WDM6_9BURK</name>
<keyword evidence="9 10" id="KW-0998">Cell outer membrane</keyword>
<keyword evidence="4 10" id="KW-1134">Transmembrane beta strand</keyword>
<dbReference type="InterPro" id="IPR012910">
    <property type="entry name" value="Plug_dom"/>
</dbReference>
<evidence type="ECO:0000256" key="11">
    <source>
        <dbReference type="RuleBase" id="RU003357"/>
    </source>
</evidence>
<dbReference type="RefSeq" id="WP_070250546.1">
    <property type="nucleotide sequence ID" value="NZ_LROM01000113.1"/>
</dbReference>
<dbReference type="Pfam" id="PF07715">
    <property type="entry name" value="Plug"/>
    <property type="match status" value="1"/>
</dbReference>
<feature type="domain" description="TonB-dependent receptor-like beta-barrel" evidence="13">
    <location>
        <begin position="329"/>
        <end position="911"/>
    </location>
</feature>
<evidence type="ECO:0000256" key="12">
    <source>
        <dbReference type="SAM" id="SignalP"/>
    </source>
</evidence>
<keyword evidence="7 10" id="KW-0472">Membrane</keyword>
<dbReference type="SUPFAM" id="SSF56935">
    <property type="entry name" value="Porins"/>
    <property type="match status" value="1"/>
</dbReference>
<dbReference type="InterPro" id="IPR037066">
    <property type="entry name" value="Plug_dom_sf"/>
</dbReference>
<dbReference type="PANTHER" id="PTHR47234:SF2">
    <property type="entry name" value="TONB-DEPENDENT RECEPTOR"/>
    <property type="match status" value="1"/>
</dbReference>
<keyword evidence="6 11" id="KW-0798">TonB box</keyword>
<organism evidence="15 16">
    <name type="scientific">Duganella phyllosphaerae</name>
    <dbReference type="NCBI Taxonomy" id="762836"/>
    <lineage>
        <taxon>Bacteria</taxon>
        <taxon>Pseudomonadati</taxon>
        <taxon>Pseudomonadota</taxon>
        <taxon>Betaproteobacteria</taxon>
        <taxon>Burkholderiales</taxon>
        <taxon>Oxalobacteraceae</taxon>
        <taxon>Telluria group</taxon>
        <taxon>Duganella</taxon>
    </lineage>
</organism>
<dbReference type="EMBL" id="LROM01000113">
    <property type="protein sequence ID" value="OEZ96091.1"/>
    <property type="molecule type" value="Genomic_DNA"/>
</dbReference>
<evidence type="ECO:0000256" key="1">
    <source>
        <dbReference type="ARBA" id="ARBA00004571"/>
    </source>
</evidence>
<feature type="domain" description="TonB-dependent receptor plug" evidence="14">
    <location>
        <begin position="48"/>
        <end position="163"/>
    </location>
</feature>
<keyword evidence="5 10" id="KW-0812">Transmembrane</keyword>
<dbReference type="GO" id="GO:0009279">
    <property type="term" value="C:cell outer membrane"/>
    <property type="evidence" value="ECO:0007669"/>
    <property type="project" value="UniProtKB-SubCell"/>
</dbReference>
<evidence type="ECO:0000256" key="7">
    <source>
        <dbReference type="ARBA" id="ARBA00023136"/>
    </source>
</evidence>
<evidence type="ECO:0000313" key="15">
    <source>
        <dbReference type="EMBL" id="OEZ96091.1"/>
    </source>
</evidence>
<accession>A0A1E7WDM6</accession>
<dbReference type="PANTHER" id="PTHR47234">
    <property type="match status" value="1"/>
</dbReference>
<sequence>MKKIALKAGVTAVALTLASSHVVAQEDSARSMEKVVITGSNIKRLDVETATPVEILRREDITRLGVNSVKEALETLTSSTGALSDIGGSNSFASGASAVSLRNLGKQSTLVLLNSRRVAPYALADYNEVFTNLDSLPIDAIERIEVLRNGGSSIYGSDAVAGVINIITRSDFQGVQASASYDQSVKNEQFKTKKASITAGFGDWVNDKYNVLANVEVFKRGEVLWRDVVDDINPGYGKQFSAVAPGSGLMFGNLGAPSTYSYPGNLIGQGAVPGCATVNSAGLCVYDRFSRFEAVPKADRVNGLLSAKFDLGGGTEAFGEALYSHTKTSYTSAFNTYGSTNPNAIWGDPRTGGGKSFIYQYLPATHPLNTTGEDVEFRYRFADAPSYQDATSDQYRVLGGVKGNWRSFDWESAAGVMGSKTKLRSAGAISDSGFKQQVGDYNNFDPDTFSVRDPNFFNRGYQIGKVNSPEVLNSLFPVNGYDGKITQYFVDAKLTGEVGKIADRAINIAAGAELRHEKFKIMPTDNLLQGDIVGYGSATANASRSTQAAFAEVSLPVTSTLDVTAAARIDKFPGFKAHTSPKLAAIWKATPAFALRGTLESGFRAPNLTESAQSSKFAFDNGVVDLKRCPQARALADALRAQSDALPDSDPNKALGLARADTVEGNECAAGVPSVVRNNPNLKPETTHMGTVGFVIEPVKNTNFSLDYWRIERKDEIGIKTTAELLAAEADQAPGTIGRADLSADKTFTAAERQTYGVTAGALTSTNGSFLNVARTKTSGVDVSANTRFNTGIGRLDLGANATYLLELKNFSSSLNRYGDNLAGRYGYSKTVANVTAALKTGDFSNSLRLIYQSKTALNGDYFDETYTAAGCADLGWSADECRIKAYGRLDWNVSYTGVRDLTVSMFVRNITNRRPPLDLRDFDSAGGVIPQNTADVTGRSVRITAEYKFR</sequence>
<dbReference type="InterPro" id="IPR039426">
    <property type="entry name" value="TonB-dep_rcpt-like"/>
</dbReference>
<evidence type="ECO:0000256" key="4">
    <source>
        <dbReference type="ARBA" id="ARBA00022452"/>
    </source>
</evidence>
<evidence type="ECO:0000256" key="5">
    <source>
        <dbReference type="ARBA" id="ARBA00022692"/>
    </source>
</evidence>
<evidence type="ECO:0000256" key="9">
    <source>
        <dbReference type="ARBA" id="ARBA00023237"/>
    </source>
</evidence>
<comment type="caution">
    <text evidence="15">The sequence shown here is derived from an EMBL/GenBank/DDBJ whole genome shotgun (WGS) entry which is preliminary data.</text>
</comment>